<dbReference type="InterPro" id="IPR000846">
    <property type="entry name" value="DapB_N"/>
</dbReference>
<dbReference type="SUPFAM" id="SSF55347">
    <property type="entry name" value="Glyceraldehyde-3-phosphate dehydrogenase-like, C-terminal domain"/>
    <property type="match status" value="1"/>
</dbReference>
<evidence type="ECO:0000259" key="13">
    <source>
        <dbReference type="Pfam" id="PF01113"/>
    </source>
</evidence>
<dbReference type="InterPro" id="IPR023940">
    <property type="entry name" value="DHDPR_bac"/>
</dbReference>
<feature type="domain" description="Dihydrodipicolinate reductase C-terminal" evidence="14">
    <location>
        <begin position="106"/>
        <end position="236"/>
    </location>
</feature>
<keyword evidence="7" id="KW-0457">Lysine biosynthesis</keyword>
<sequence>MNIAVVGYGKMGKSIEAIAKSRGHQISFIIDQDNPEDISKISPDNTDVAIEFSQPDAALDNIITLLNQGVKTLAGTTGWLDRYEEVTQLCQEKNGTFLYASNFSVGVNLFFELNEWLAKKMSQLEGFEAAMEEIHHTEKKDAPSGTAITLSEGIMKENPTISKWVNEPSKEDGVLGIVSKREPGVPGTHTVTYASPLETIEIKHTAHDRKVFAEGVIKVAEWATNQTGILSIKDFLKNE</sequence>
<dbReference type="Pfam" id="PF01113">
    <property type="entry name" value="DapB_N"/>
    <property type="match status" value="1"/>
</dbReference>
<keyword evidence="16" id="KW-1185">Reference proteome</keyword>
<name>A0A3D9L291_MARFU</name>
<accession>A0A3D9L291</accession>
<evidence type="ECO:0000256" key="11">
    <source>
        <dbReference type="ARBA" id="ARBA00049396"/>
    </source>
</evidence>
<evidence type="ECO:0000256" key="3">
    <source>
        <dbReference type="ARBA" id="ARBA00022857"/>
    </source>
</evidence>
<evidence type="ECO:0000256" key="12">
    <source>
        <dbReference type="NCBIfam" id="TIGR00036"/>
    </source>
</evidence>
<organism evidence="15 16">
    <name type="scientific">Marinoscillum furvescens DSM 4134</name>
    <dbReference type="NCBI Taxonomy" id="1122208"/>
    <lineage>
        <taxon>Bacteria</taxon>
        <taxon>Pseudomonadati</taxon>
        <taxon>Bacteroidota</taxon>
        <taxon>Cytophagia</taxon>
        <taxon>Cytophagales</taxon>
        <taxon>Reichenbachiellaceae</taxon>
        <taxon>Marinoscillum</taxon>
    </lineage>
</organism>
<keyword evidence="5" id="KW-0560">Oxidoreductase</keyword>
<evidence type="ECO:0000313" key="16">
    <source>
        <dbReference type="Proteomes" id="UP000256779"/>
    </source>
</evidence>
<dbReference type="PANTHER" id="PTHR20836:SF0">
    <property type="entry name" value="4-HYDROXY-TETRAHYDRODIPICOLINATE REDUCTASE 1, CHLOROPLASTIC-RELATED"/>
    <property type="match status" value="1"/>
</dbReference>
<dbReference type="OrthoDB" id="9790352at2"/>
<comment type="pathway">
    <text evidence="8">Amino-acid biosynthesis; L-lysine biosynthesis via DAP pathway; (S)-tetrahydrodipicolinate from L-aspartate: step 4/4.</text>
</comment>
<dbReference type="Proteomes" id="UP000256779">
    <property type="component" value="Unassembled WGS sequence"/>
</dbReference>
<dbReference type="PANTHER" id="PTHR20836">
    <property type="entry name" value="DIHYDRODIPICOLINATE REDUCTASE"/>
    <property type="match status" value="1"/>
</dbReference>
<dbReference type="GO" id="GO:0009089">
    <property type="term" value="P:lysine biosynthetic process via diaminopimelate"/>
    <property type="evidence" value="ECO:0007669"/>
    <property type="project" value="UniProtKB-UniRule"/>
</dbReference>
<dbReference type="InterPro" id="IPR022663">
    <property type="entry name" value="DapB_C"/>
</dbReference>
<evidence type="ECO:0000256" key="4">
    <source>
        <dbReference type="ARBA" id="ARBA00022915"/>
    </source>
</evidence>
<protein>
    <recommendedName>
        <fullName evidence="9 12">4-hydroxy-tetrahydrodipicolinate reductase</fullName>
        <ecNumber evidence="9 12">1.17.1.8</ecNumber>
    </recommendedName>
</protein>
<dbReference type="GO" id="GO:0019877">
    <property type="term" value="P:diaminopimelate biosynthetic process"/>
    <property type="evidence" value="ECO:0007669"/>
    <property type="project" value="UniProtKB-KW"/>
</dbReference>
<comment type="similarity">
    <text evidence="1">Belongs to the DapB family.</text>
</comment>
<keyword evidence="4" id="KW-0220">Diaminopimelate biosynthesis</keyword>
<evidence type="ECO:0000259" key="14">
    <source>
        <dbReference type="Pfam" id="PF05173"/>
    </source>
</evidence>
<dbReference type="GO" id="GO:0008839">
    <property type="term" value="F:4-hydroxy-tetrahydrodipicolinate reductase"/>
    <property type="evidence" value="ECO:0007669"/>
    <property type="project" value="UniProtKB-UniRule"/>
</dbReference>
<comment type="caution">
    <text evidence="15">The sequence shown here is derived from an EMBL/GenBank/DDBJ whole genome shotgun (WGS) entry which is preliminary data.</text>
</comment>
<evidence type="ECO:0000256" key="5">
    <source>
        <dbReference type="ARBA" id="ARBA00023002"/>
    </source>
</evidence>
<keyword evidence="3" id="KW-0521">NADP</keyword>
<evidence type="ECO:0000256" key="6">
    <source>
        <dbReference type="ARBA" id="ARBA00023027"/>
    </source>
</evidence>
<evidence type="ECO:0000256" key="10">
    <source>
        <dbReference type="ARBA" id="ARBA00049080"/>
    </source>
</evidence>
<dbReference type="EC" id="1.17.1.8" evidence="9 12"/>
<comment type="catalytic activity">
    <reaction evidence="10">
        <text>(S)-2,3,4,5-tetrahydrodipicolinate + NADP(+) + H2O = (2S,4S)-4-hydroxy-2,3,4,5-tetrahydrodipicolinate + NADPH + H(+)</text>
        <dbReference type="Rhea" id="RHEA:35331"/>
        <dbReference type="ChEBI" id="CHEBI:15377"/>
        <dbReference type="ChEBI" id="CHEBI:15378"/>
        <dbReference type="ChEBI" id="CHEBI:16845"/>
        <dbReference type="ChEBI" id="CHEBI:57783"/>
        <dbReference type="ChEBI" id="CHEBI:58349"/>
        <dbReference type="ChEBI" id="CHEBI:67139"/>
        <dbReference type="EC" id="1.17.1.8"/>
    </reaction>
</comment>
<reference evidence="15 16" key="1">
    <citation type="submission" date="2018-07" db="EMBL/GenBank/DDBJ databases">
        <title>Genomic Encyclopedia of Type Strains, Phase IV (KMG-IV): sequencing the most valuable type-strain genomes for metagenomic binning, comparative biology and taxonomic classification.</title>
        <authorList>
            <person name="Goeker M."/>
        </authorList>
    </citation>
    <scope>NUCLEOTIDE SEQUENCE [LARGE SCALE GENOMIC DNA]</scope>
    <source>
        <strain evidence="15 16">DSM 4134</strain>
    </source>
</reference>
<keyword evidence="2" id="KW-0028">Amino-acid biosynthesis</keyword>
<evidence type="ECO:0000256" key="2">
    <source>
        <dbReference type="ARBA" id="ARBA00022605"/>
    </source>
</evidence>
<dbReference type="EMBL" id="QREG01000015">
    <property type="protein sequence ID" value="RED96205.1"/>
    <property type="molecule type" value="Genomic_DNA"/>
</dbReference>
<dbReference type="GO" id="GO:0005829">
    <property type="term" value="C:cytosol"/>
    <property type="evidence" value="ECO:0007669"/>
    <property type="project" value="TreeGrafter"/>
</dbReference>
<dbReference type="SUPFAM" id="SSF51735">
    <property type="entry name" value="NAD(P)-binding Rossmann-fold domains"/>
    <property type="match status" value="1"/>
</dbReference>
<dbReference type="PIRSF" id="PIRSF000161">
    <property type="entry name" value="DHPR"/>
    <property type="match status" value="1"/>
</dbReference>
<dbReference type="InterPro" id="IPR036291">
    <property type="entry name" value="NAD(P)-bd_dom_sf"/>
</dbReference>
<evidence type="ECO:0000256" key="9">
    <source>
        <dbReference type="ARBA" id="ARBA00038983"/>
    </source>
</evidence>
<dbReference type="Pfam" id="PF05173">
    <property type="entry name" value="DapB_C"/>
    <property type="match status" value="1"/>
</dbReference>
<evidence type="ECO:0000256" key="8">
    <source>
        <dbReference type="ARBA" id="ARBA00037922"/>
    </source>
</evidence>
<evidence type="ECO:0000313" key="15">
    <source>
        <dbReference type="EMBL" id="RED96205.1"/>
    </source>
</evidence>
<dbReference type="RefSeq" id="WP_115869060.1">
    <property type="nucleotide sequence ID" value="NZ_QREG01000015.1"/>
</dbReference>
<dbReference type="Gene3D" id="3.40.50.720">
    <property type="entry name" value="NAD(P)-binding Rossmann-like Domain"/>
    <property type="match status" value="1"/>
</dbReference>
<dbReference type="AlphaFoldDB" id="A0A3D9L291"/>
<comment type="catalytic activity">
    <reaction evidence="11">
        <text>(S)-2,3,4,5-tetrahydrodipicolinate + NAD(+) + H2O = (2S,4S)-4-hydroxy-2,3,4,5-tetrahydrodipicolinate + NADH + H(+)</text>
        <dbReference type="Rhea" id="RHEA:35323"/>
        <dbReference type="ChEBI" id="CHEBI:15377"/>
        <dbReference type="ChEBI" id="CHEBI:15378"/>
        <dbReference type="ChEBI" id="CHEBI:16845"/>
        <dbReference type="ChEBI" id="CHEBI:57540"/>
        <dbReference type="ChEBI" id="CHEBI:57945"/>
        <dbReference type="ChEBI" id="CHEBI:67139"/>
        <dbReference type="EC" id="1.17.1.8"/>
    </reaction>
</comment>
<dbReference type="Gene3D" id="3.30.360.10">
    <property type="entry name" value="Dihydrodipicolinate Reductase, domain 2"/>
    <property type="match status" value="1"/>
</dbReference>
<proteinExistence type="inferred from homology"/>
<evidence type="ECO:0000256" key="1">
    <source>
        <dbReference type="ARBA" id="ARBA00006642"/>
    </source>
</evidence>
<feature type="domain" description="Dihydrodipicolinate reductase N-terminal" evidence="13">
    <location>
        <begin position="1"/>
        <end position="103"/>
    </location>
</feature>
<dbReference type="NCBIfam" id="TIGR00036">
    <property type="entry name" value="dapB"/>
    <property type="match status" value="1"/>
</dbReference>
<evidence type="ECO:0000256" key="7">
    <source>
        <dbReference type="ARBA" id="ARBA00023154"/>
    </source>
</evidence>
<gene>
    <name evidence="15" type="ORF">C7460_11596</name>
</gene>
<keyword evidence="6" id="KW-0520">NAD</keyword>